<dbReference type="PANTHER" id="PTHR30294:SF29">
    <property type="entry name" value="MULTIDRUG ABC TRANSPORTER PERMEASE YBHS-RELATED"/>
    <property type="match status" value="1"/>
</dbReference>
<sequence length="416" mass="46983">MKKFNATLRFTYLNKVKTRGFVINTILMVLAITVIMNLDTIIKFFNNDEENVAIVTNNQRLYQQLEGQLKVVDNKIHYQNLSEKEAKAKVKNDELDRAYVIHEGQQRTLSATIISKSNPSEENKGTLQSILTQIQVQQVTQSLGLNGDDLKKIQSQSQVDHTIIQSDDHHGLTISDEEQQHALTIVFAGITLMFFIIFNYAQQIASEMATEKTSRVSEMIITSVQPTYHILAKIAAILCVAFTQIFILGVTFVANYFIFNSKSNTGSIQLWGTPHVERLIVFGVIFLIIGVLTYVILAAILGNMTARIEDLAQSLMPMSFILILAFYSSIFGAQNPDHLYFKILSYVPFFSPFVTFLRLSLPTTSIMEGIIAVGIHIVLIFVLTFIATKSYKNSVLSFEKGWKNVLKRAFQRNHHA</sequence>
<feature type="transmembrane region" description="Helical" evidence="6">
    <location>
        <begin position="182"/>
        <end position="201"/>
    </location>
</feature>
<dbReference type="GO" id="GO:0005886">
    <property type="term" value="C:plasma membrane"/>
    <property type="evidence" value="ECO:0007669"/>
    <property type="project" value="UniProtKB-SubCell"/>
</dbReference>
<evidence type="ECO:0000313" key="8">
    <source>
        <dbReference type="EMBL" id="ARJ50493.1"/>
    </source>
</evidence>
<gene>
    <name evidence="8" type="ORF">B5P37_03795</name>
</gene>
<keyword evidence="5 6" id="KW-0472">Membrane</keyword>
<evidence type="ECO:0000256" key="4">
    <source>
        <dbReference type="ARBA" id="ARBA00022989"/>
    </source>
</evidence>
<evidence type="ECO:0000256" key="3">
    <source>
        <dbReference type="ARBA" id="ARBA00022692"/>
    </source>
</evidence>
<name>A0AAC9WJ14_9STAP</name>
<keyword evidence="2" id="KW-1003">Cell membrane</keyword>
<dbReference type="KEGG" id="slz:B5P37_03795"/>
<dbReference type="PANTHER" id="PTHR30294">
    <property type="entry name" value="MEMBRANE COMPONENT OF ABC TRANSPORTER YHHJ-RELATED"/>
    <property type="match status" value="1"/>
</dbReference>
<dbReference type="InterPro" id="IPR013525">
    <property type="entry name" value="ABC2_TM"/>
</dbReference>
<keyword evidence="9" id="KW-1185">Reference proteome</keyword>
<feature type="transmembrane region" description="Helical" evidence="6">
    <location>
        <begin position="369"/>
        <end position="388"/>
    </location>
</feature>
<organism evidence="8 9">
    <name type="scientific">Staphylococcus lutrae</name>
    <dbReference type="NCBI Taxonomy" id="155085"/>
    <lineage>
        <taxon>Bacteria</taxon>
        <taxon>Bacillati</taxon>
        <taxon>Bacillota</taxon>
        <taxon>Bacilli</taxon>
        <taxon>Bacillales</taxon>
        <taxon>Staphylococcaceae</taxon>
        <taxon>Staphylococcus</taxon>
    </lineage>
</organism>
<feature type="transmembrane region" description="Helical" evidence="6">
    <location>
        <begin position="279"/>
        <end position="302"/>
    </location>
</feature>
<dbReference type="InterPro" id="IPR051449">
    <property type="entry name" value="ABC-2_transporter_component"/>
</dbReference>
<feature type="transmembrane region" description="Helical" evidence="6">
    <location>
        <begin position="314"/>
        <end position="333"/>
    </location>
</feature>
<evidence type="ECO:0000256" key="2">
    <source>
        <dbReference type="ARBA" id="ARBA00022475"/>
    </source>
</evidence>
<reference evidence="8 9" key="1">
    <citation type="submission" date="2017-04" db="EMBL/GenBank/DDBJ databases">
        <authorList>
            <person name="Veseli I.A."/>
            <person name="Tang C."/>
            <person name="Pombert J.-F."/>
        </authorList>
    </citation>
    <scope>NUCLEOTIDE SEQUENCE [LARGE SCALE GENOMIC DNA]</scope>
    <source>
        <strain evidence="8 9">ATCC 700373</strain>
    </source>
</reference>
<evidence type="ECO:0000313" key="9">
    <source>
        <dbReference type="Proteomes" id="UP000242864"/>
    </source>
</evidence>
<keyword evidence="3 6" id="KW-0812">Transmembrane</keyword>
<dbReference type="RefSeq" id="WP_085236971.1">
    <property type="nucleotide sequence ID" value="NZ_CP020773.1"/>
</dbReference>
<evidence type="ECO:0000256" key="5">
    <source>
        <dbReference type="ARBA" id="ARBA00023136"/>
    </source>
</evidence>
<protein>
    <submittedName>
        <fullName evidence="8">Sodium ABC transporter permease</fullName>
    </submittedName>
</protein>
<evidence type="ECO:0000256" key="6">
    <source>
        <dbReference type="SAM" id="Phobius"/>
    </source>
</evidence>
<dbReference type="EMBL" id="CP020773">
    <property type="protein sequence ID" value="ARJ50493.1"/>
    <property type="molecule type" value="Genomic_DNA"/>
</dbReference>
<dbReference type="GO" id="GO:0140359">
    <property type="term" value="F:ABC-type transporter activity"/>
    <property type="evidence" value="ECO:0007669"/>
    <property type="project" value="InterPro"/>
</dbReference>
<feature type="domain" description="ABC-2 type transporter transmembrane" evidence="7">
    <location>
        <begin position="21"/>
        <end position="385"/>
    </location>
</feature>
<evidence type="ECO:0000259" key="7">
    <source>
        <dbReference type="Pfam" id="PF12698"/>
    </source>
</evidence>
<proteinExistence type="predicted"/>
<dbReference type="Proteomes" id="UP000242864">
    <property type="component" value="Chromosome"/>
</dbReference>
<comment type="subcellular location">
    <subcellularLocation>
        <location evidence="1">Cell membrane</location>
        <topology evidence="1">Multi-pass membrane protein</topology>
    </subcellularLocation>
</comment>
<keyword evidence="4 6" id="KW-1133">Transmembrane helix</keyword>
<dbReference type="Pfam" id="PF12698">
    <property type="entry name" value="ABC2_membrane_3"/>
    <property type="match status" value="1"/>
</dbReference>
<accession>A0AAC9WJ14</accession>
<feature type="transmembrane region" description="Helical" evidence="6">
    <location>
        <begin position="339"/>
        <end position="357"/>
    </location>
</feature>
<feature type="transmembrane region" description="Helical" evidence="6">
    <location>
        <begin position="21"/>
        <end position="38"/>
    </location>
</feature>
<evidence type="ECO:0000256" key="1">
    <source>
        <dbReference type="ARBA" id="ARBA00004651"/>
    </source>
</evidence>
<feature type="transmembrane region" description="Helical" evidence="6">
    <location>
        <begin position="234"/>
        <end position="259"/>
    </location>
</feature>
<dbReference type="AlphaFoldDB" id="A0AAC9WJ14"/>